<protein>
    <submittedName>
        <fullName evidence="6 7">Bifunctional pinoresinol-lariciresinol reductase 2-like</fullName>
    </submittedName>
</protein>
<dbReference type="RefSeq" id="XP_039118980.1">
    <property type="nucleotide sequence ID" value="XM_039263046.1"/>
</dbReference>
<evidence type="ECO:0000313" key="7">
    <source>
        <dbReference type="RefSeq" id="XP_039118980.1"/>
    </source>
</evidence>
<accession>A0AB40AV31</accession>
<dbReference type="Pfam" id="PF05368">
    <property type="entry name" value="NmrA"/>
    <property type="match status" value="1"/>
</dbReference>
<dbReference type="AlphaFoldDB" id="A0AB40AV31"/>
<keyword evidence="2" id="KW-0521">NADP</keyword>
<sequence length="319" mass="36649">MEMDERKEEEKKMKILIIGGCGYIGRKLVKASLALNYQTYILYRPQNASSREKSQLLMEFKIMGALLLQGSFDNHESLVSALRQVDVVVCSVASDQILQQLKLIQAIKEAGNIKRYIPSEFGMDADRMPHAIPPGNQIFIDKCVIRRTLEEAKIPFTYVSANCFAGIFLAGLAQLGTFMPPTNHITIYGNGDKKCIWVAEEDVAMYTMMAANDHRAENKVLYVRPPANILTQMEVVNIWEKLLGKVLDKTFILSPQDWLSKMDKYPLFEQIAVAHFYQIYYCGDLDFEPEKPYSLETNDLYPEYKYVSAEEYLRRFIFI</sequence>
<dbReference type="PANTHER" id="PTHR43349">
    <property type="entry name" value="PINORESINOL REDUCTASE-RELATED"/>
    <property type="match status" value="1"/>
</dbReference>
<dbReference type="GO" id="GO:0010283">
    <property type="term" value="F:pinoresinol reductase activity"/>
    <property type="evidence" value="ECO:0007669"/>
    <property type="project" value="UniProtKB-ARBA"/>
</dbReference>
<dbReference type="RefSeq" id="XP_039118979.1">
    <property type="nucleotide sequence ID" value="XM_039263045.1"/>
</dbReference>
<dbReference type="GO" id="GO:0009807">
    <property type="term" value="P:lignan biosynthetic process"/>
    <property type="evidence" value="ECO:0007669"/>
    <property type="project" value="UniProtKB-ARBA"/>
</dbReference>
<evidence type="ECO:0000256" key="2">
    <source>
        <dbReference type="ARBA" id="ARBA00022857"/>
    </source>
</evidence>
<dbReference type="RefSeq" id="XP_039118981.1">
    <property type="nucleotide sequence ID" value="XM_039263047.1"/>
</dbReference>
<organism evidence="5 7">
    <name type="scientific">Dioscorea cayennensis subsp. rotundata</name>
    <name type="common">White Guinea yam</name>
    <name type="synonym">Dioscorea rotundata</name>
    <dbReference type="NCBI Taxonomy" id="55577"/>
    <lineage>
        <taxon>Eukaryota</taxon>
        <taxon>Viridiplantae</taxon>
        <taxon>Streptophyta</taxon>
        <taxon>Embryophyta</taxon>
        <taxon>Tracheophyta</taxon>
        <taxon>Spermatophyta</taxon>
        <taxon>Magnoliopsida</taxon>
        <taxon>Liliopsida</taxon>
        <taxon>Dioscoreales</taxon>
        <taxon>Dioscoreaceae</taxon>
        <taxon>Dioscorea</taxon>
    </lineage>
</organism>
<dbReference type="CDD" id="cd05259">
    <property type="entry name" value="PCBER_SDR_a"/>
    <property type="match status" value="1"/>
</dbReference>
<gene>
    <name evidence="6 7 8 9" type="primary">LOC120255158</name>
</gene>
<dbReference type="PANTHER" id="PTHR43349:SF4">
    <property type="entry name" value="PINORESINOL REDUCTASE 1-RELATED"/>
    <property type="match status" value="1"/>
</dbReference>
<evidence type="ECO:0000259" key="4">
    <source>
        <dbReference type="Pfam" id="PF05368"/>
    </source>
</evidence>
<feature type="domain" description="NmrA-like" evidence="4">
    <location>
        <begin position="12"/>
        <end position="313"/>
    </location>
</feature>
<evidence type="ECO:0000313" key="8">
    <source>
        <dbReference type="RefSeq" id="XP_039118981.1"/>
    </source>
</evidence>
<dbReference type="InterPro" id="IPR008030">
    <property type="entry name" value="NmrA-like"/>
</dbReference>
<dbReference type="Gene3D" id="3.40.50.720">
    <property type="entry name" value="NAD(P)-binding Rossmann-like Domain"/>
    <property type="match status" value="1"/>
</dbReference>
<evidence type="ECO:0000313" key="9">
    <source>
        <dbReference type="RefSeq" id="XP_039118982.1"/>
    </source>
</evidence>
<comment type="similarity">
    <text evidence="1">Belongs to the NmrA-type oxidoreductase family. Isoflavone reductase subfamily.</text>
</comment>
<evidence type="ECO:0000256" key="3">
    <source>
        <dbReference type="ARBA" id="ARBA00023002"/>
    </source>
</evidence>
<dbReference type="GeneID" id="120255158"/>
<evidence type="ECO:0000313" key="6">
    <source>
        <dbReference type="RefSeq" id="XP_039118979.1"/>
    </source>
</evidence>
<keyword evidence="5" id="KW-1185">Reference proteome</keyword>
<dbReference type="InterPro" id="IPR050608">
    <property type="entry name" value="NmrA-type/Isoflavone_red_sf"/>
</dbReference>
<dbReference type="SUPFAM" id="SSF51735">
    <property type="entry name" value="NAD(P)-binding Rossmann-fold domains"/>
    <property type="match status" value="1"/>
</dbReference>
<evidence type="ECO:0000313" key="5">
    <source>
        <dbReference type="Proteomes" id="UP001515500"/>
    </source>
</evidence>
<keyword evidence="3" id="KW-0560">Oxidoreductase</keyword>
<proteinExistence type="inferred from homology"/>
<reference evidence="6 7" key="1">
    <citation type="submission" date="2025-04" db="UniProtKB">
        <authorList>
            <consortium name="RefSeq"/>
        </authorList>
    </citation>
    <scope>IDENTIFICATION</scope>
</reference>
<name>A0AB40AV31_DIOCR</name>
<evidence type="ECO:0000256" key="1">
    <source>
        <dbReference type="ARBA" id="ARBA00005725"/>
    </source>
</evidence>
<dbReference type="Gene3D" id="3.90.25.10">
    <property type="entry name" value="UDP-galactose 4-epimerase, domain 1"/>
    <property type="match status" value="1"/>
</dbReference>
<dbReference type="RefSeq" id="XP_039118982.1">
    <property type="nucleotide sequence ID" value="XM_039263048.1"/>
</dbReference>
<dbReference type="InterPro" id="IPR045312">
    <property type="entry name" value="PCBER-like"/>
</dbReference>
<dbReference type="Proteomes" id="UP001515500">
    <property type="component" value="Unplaced"/>
</dbReference>
<dbReference type="InterPro" id="IPR036291">
    <property type="entry name" value="NAD(P)-bd_dom_sf"/>
</dbReference>